<keyword evidence="1" id="KW-0812">Transmembrane</keyword>
<dbReference type="AlphaFoldDB" id="A0A7H2BDQ0"/>
<dbReference type="KEGG" id="rter:IDM49_00310"/>
<gene>
    <name evidence="2" type="ORF">IDM49_00310</name>
</gene>
<organism evidence="2 3">
    <name type="scientific">Rothia terrae</name>
    <dbReference type="NCBI Taxonomy" id="396015"/>
    <lineage>
        <taxon>Bacteria</taxon>
        <taxon>Bacillati</taxon>
        <taxon>Actinomycetota</taxon>
        <taxon>Actinomycetes</taxon>
        <taxon>Micrococcales</taxon>
        <taxon>Micrococcaceae</taxon>
        <taxon>Rothia</taxon>
    </lineage>
</organism>
<dbReference type="GeneID" id="96622664"/>
<name>A0A7H2BDQ0_9MICC</name>
<feature type="transmembrane region" description="Helical" evidence="1">
    <location>
        <begin position="122"/>
        <end position="143"/>
    </location>
</feature>
<evidence type="ECO:0000256" key="1">
    <source>
        <dbReference type="SAM" id="Phobius"/>
    </source>
</evidence>
<proteinExistence type="predicted"/>
<sequence length="156" mass="16834">MPVFSRVQMRQQAREIEPENDIPAPGFKAFMMVLLTGFVSGFIFGALITVYTGFSWAVSGVIGLVGALSLGVGYAFAGLLAKTFEVFAPSTTRVLPLVPLQLVLSVAGAFLISLLVLSGLPYVYVFSGALYFALCSLGITILCHRRYFETQKSPLL</sequence>
<dbReference type="EMBL" id="CP061539">
    <property type="protein sequence ID" value="QNV37796.1"/>
    <property type="molecule type" value="Genomic_DNA"/>
</dbReference>
<keyword evidence="1" id="KW-1133">Transmembrane helix</keyword>
<feature type="transmembrane region" description="Helical" evidence="1">
    <location>
        <begin position="29"/>
        <end position="51"/>
    </location>
</feature>
<evidence type="ECO:0000313" key="3">
    <source>
        <dbReference type="Proteomes" id="UP000516404"/>
    </source>
</evidence>
<dbReference type="RefSeq" id="WP_190724611.1">
    <property type="nucleotide sequence ID" value="NZ_CP061539.1"/>
</dbReference>
<keyword evidence="1" id="KW-0472">Membrane</keyword>
<feature type="transmembrane region" description="Helical" evidence="1">
    <location>
        <begin position="93"/>
        <end position="116"/>
    </location>
</feature>
<dbReference type="Proteomes" id="UP000516404">
    <property type="component" value="Chromosome"/>
</dbReference>
<keyword evidence="3" id="KW-1185">Reference proteome</keyword>
<evidence type="ECO:0000313" key="2">
    <source>
        <dbReference type="EMBL" id="QNV37796.1"/>
    </source>
</evidence>
<accession>A0A7H2BDQ0</accession>
<protein>
    <submittedName>
        <fullName evidence="2">Uncharacterized protein</fullName>
    </submittedName>
</protein>
<reference evidence="2 3" key="1">
    <citation type="submission" date="2020-09" db="EMBL/GenBank/DDBJ databases">
        <title>Investigation of environmental microbes.</title>
        <authorList>
            <person name="Ou Y."/>
            <person name="Kang Q."/>
        </authorList>
    </citation>
    <scope>NUCLEOTIDE SEQUENCE [LARGE SCALE GENOMIC DNA]</scope>
    <source>
        <strain evidence="2 3">KJZ-14</strain>
    </source>
</reference>
<feature type="transmembrane region" description="Helical" evidence="1">
    <location>
        <begin position="57"/>
        <end position="81"/>
    </location>
</feature>